<sequence length="492" mass="56697">MYDLERREHDCNYLKAKLQEITDNDPTIPLHTSMSKLQKDKDAAQAENDNIQKMWLEAQKTILKSKNEIIRLMDDNVFLRTQLGITDTIKIKTSAEIESAKSKEFEQKLEYSKLYAEFRKLQPLVEDYKTKMLDFEAQLIDAKAKIQQEHENSMTATMMLKTEIRRLQEERREERKNNITDERSNQALERKYILAREMVTKLKQERQELQRTCFELKTKADEMEKRYFDSQLMAKRMAEKAGRTVGDIATRLSAQTTKRLDQLETSEITLVQPQSNNLVALQTVKLPPPIWASLATTPRDSGSARTRTEPLPTDNTDGSSSFQETSTLSSKKELPDFGAWKLKIESLTTERTFLLHENGILKSRIDELGVKLSKAERTNQEFLQRMNILDKEIKAGQTQIKTLNAKCQKAEKIAASIEKQYKEARPNVRIDYSLMLEAEPSTQLMAALIIRETDLETPQKMKSLISPVTSAKNGVERTDRKSTIKPKKGEKV</sequence>
<evidence type="ECO:0000313" key="4">
    <source>
        <dbReference type="Proteomes" id="UP000193642"/>
    </source>
</evidence>
<evidence type="ECO:0000256" key="2">
    <source>
        <dbReference type="SAM" id="MobiDB-lite"/>
    </source>
</evidence>
<feature type="coiled-coil region" evidence="1">
    <location>
        <begin position="365"/>
        <end position="420"/>
    </location>
</feature>
<reference evidence="3 4" key="1">
    <citation type="submission" date="2016-07" db="EMBL/GenBank/DDBJ databases">
        <title>Pervasive Adenine N6-methylation of Active Genes in Fungi.</title>
        <authorList>
            <consortium name="DOE Joint Genome Institute"/>
            <person name="Mondo S.J."/>
            <person name="Dannebaum R.O."/>
            <person name="Kuo R.C."/>
            <person name="Labutti K."/>
            <person name="Haridas S."/>
            <person name="Kuo A."/>
            <person name="Salamov A."/>
            <person name="Ahrendt S.R."/>
            <person name="Lipzen A."/>
            <person name="Sullivan W."/>
            <person name="Andreopoulos W.B."/>
            <person name="Clum A."/>
            <person name="Lindquist E."/>
            <person name="Daum C."/>
            <person name="Ramamoorthy G.K."/>
            <person name="Gryganskyi A."/>
            <person name="Culley D."/>
            <person name="Magnuson J.K."/>
            <person name="James T.Y."/>
            <person name="O'Malley M.A."/>
            <person name="Stajich J.E."/>
            <person name="Spatafora J.W."/>
            <person name="Visel A."/>
            <person name="Grigoriev I.V."/>
        </authorList>
    </citation>
    <scope>NUCLEOTIDE SEQUENCE [LARGE SCALE GENOMIC DNA]</scope>
    <source>
        <strain evidence="3 4">JEL800</strain>
    </source>
</reference>
<dbReference type="EMBL" id="MCGO01000289">
    <property type="protein sequence ID" value="ORY17359.1"/>
    <property type="molecule type" value="Genomic_DNA"/>
</dbReference>
<keyword evidence="4" id="KW-1185">Reference proteome</keyword>
<evidence type="ECO:0000313" key="3">
    <source>
        <dbReference type="EMBL" id="ORY17359.1"/>
    </source>
</evidence>
<evidence type="ECO:0000256" key="1">
    <source>
        <dbReference type="SAM" id="Coils"/>
    </source>
</evidence>
<dbReference type="AlphaFoldDB" id="A0A1Y2A4C0"/>
<feature type="compositionally biased region" description="Low complexity" evidence="2">
    <location>
        <begin position="319"/>
        <end position="329"/>
    </location>
</feature>
<gene>
    <name evidence="3" type="ORF">BCR33DRAFT_304538</name>
</gene>
<organism evidence="3 4">
    <name type="scientific">Rhizoclosmatium globosum</name>
    <dbReference type="NCBI Taxonomy" id="329046"/>
    <lineage>
        <taxon>Eukaryota</taxon>
        <taxon>Fungi</taxon>
        <taxon>Fungi incertae sedis</taxon>
        <taxon>Chytridiomycota</taxon>
        <taxon>Chytridiomycota incertae sedis</taxon>
        <taxon>Chytridiomycetes</taxon>
        <taxon>Chytridiales</taxon>
        <taxon>Chytriomycetaceae</taxon>
        <taxon>Rhizoclosmatium</taxon>
    </lineage>
</organism>
<dbReference type="STRING" id="329046.A0A1Y2A4C0"/>
<feature type="compositionally biased region" description="Basic and acidic residues" evidence="2">
    <location>
        <begin position="474"/>
        <end position="492"/>
    </location>
</feature>
<protein>
    <submittedName>
        <fullName evidence="3">Uncharacterized protein</fullName>
    </submittedName>
</protein>
<feature type="coiled-coil region" evidence="1">
    <location>
        <begin position="125"/>
        <end position="226"/>
    </location>
</feature>
<comment type="caution">
    <text evidence="3">The sequence shown here is derived from an EMBL/GenBank/DDBJ whole genome shotgun (WGS) entry which is preliminary data.</text>
</comment>
<dbReference type="SUPFAM" id="SSF57997">
    <property type="entry name" value="Tropomyosin"/>
    <property type="match status" value="1"/>
</dbReference>
<keyword evidence="1" id="KW-0175">Coiled coil</keyword>
<dbReference type="OrthoDB" id="2137001at2759"/>
<feature type="region of interest" description="Disordered" evidence="2">
    <location>
        <begin position="292"/>
        <end position="330"/>
    </location>
</feature>
<dbReference type="Proteomes" id="UP000193642">
    <property type="component" value="Unassembled WGS sequence"/>
</dbReference>
<proteinExistence type="predicted"/>
<name>A0A1Y2A4C0_9FUNG</name>
<feature type="region of interest" description="Disordered" evidence="2">
    <location>
        <begin position="460"/>
        <end position="492"/>
    </location>
</feature>
<feature type="compositionally biased region" description="Polar residues" evidence="2">
    <location>
        <begin position="294"/>
        <end position="305"/>
    </location>
</feature>
<accession>A0A1Y2A4C0</accession>